<reference evidence="4" key="1">
    <citation type="journal article" date="2019" name="Int. J. Syst. Evol. Microbiol.">
        <title>The Global Catalogue of Microorganisms (GCM) 10K type strain sequencing project: providing services to taxonomists for standard genome sequencing and annotation.</title>
        <authorList>
            <consortium name="The Broad Institute Genomics Platform"/>
            <consortium name="The Broad Institute Genome Sequencing Center for Infectious Disease"/>
            <person name="Wu L."/>
            <person name="Ma J."/>
        </authorList>
    </citation>
    <scope>NUCLEOTIDE SEQUENCE [LARGE SCALE GENOMIC DNA]</scope>
    <source>
        <strain evidence="4">JCM 31696</strain>
    </source>
</reference>
<dbReference type="EMBL" id="JBHTIR010001249">
    <property type="protein sequence ID" value="MFD0852323.1"/>
    <property type="molecule type" value="Genomic_DNA"/>
</dbReference>
<dbReference type="InterPro" id="IPR041437">
    <property type="entry name" value="GH115_C"/>
</dbReference>
<dbReference type="PANTHER" id="PTHR37842:SF2">
    <property type="entry name" value="GYLCOSYL HYDROLASE 115 C-TERMINAL DOMAIN-CONTAINING PROTEIN"/>
    <property type="match status" value="1"/>
</dbReference>
<comment type="caution">
    <text evidence="3">The sequence shown here is derived from an EMBL/GenBank/DDBJ whole genome shotgun (WGS) entry which is preliminary data.</text>
</comment>
<evidence type="ECO:0000259" key="2">
    <source>
        <dbReference type="Pfam" id="PF17829"/>
    </source>
</evidence>
<feature type="non-terminal residue" evidence="3">
    <location>
        <position position="1"/>
    </location>
</feature>
<keyword evidence="4" id="KW-1185">Reference proteome</keyword>
<dbReference type="GO" id="GO:0016787">
    <property type="term" value="F:hydrolase activity"/>
    <property type="evidence" value="ECO:0007669"/>
    <property type="project" value="UniProtKB-KW"/>
</dbReference>
<name>A0ABW3CDC5_9ACTN</name>
<proteinExistence type="predicted"/>
<evidence type="ECO:0000313" key="3">
    <source>
        <dbReference type="EMBL" id="MFD0852323.1"/>
    </source>
</evidence>
<dbReference type="PANTHER" id="PTHR37842">
    <property type="match status" value="1"/>
</dbReference>
<feature type="domain" description="Gylcosyl hydrolase 115 C-terminal" evidence="2">
    <location>
        <begin position="2"/>
        <end position="138"/>
    </location>
</feature>
<keyword evidence="3" id="KW-0378">Hydrolase</keyword>
<sequence length="145" mass="15936">DAGVTPTPVTAPSQEPGRGPRLEYETTLFTTGPVKVWVYLSPRNPVLNPDGLRYAISVDDGTPQVVNVTRATGADDTSMNRQWERNTSDNVNRTVTTHDITTPGRHTVKFWMVDPTVVVQKIVIDTGGLPTSYFGPPESTRARTR</sequence>
<organism evidence="3 4">
    <name type="scientific">Actinomadura adrarensis</name>
    <dbReference type="NCBI Taxonomy" id="1819600"/>
    <lineage>
        <taxon>Bacteria</taxon>
        <taxon>Bacillati</taxon>
        <taxon>Actinomycetota</taxon>
        <taxon>Actinomycetes</taxon>
        <taxon>Streptosporangiales</taxon>
        <taxon>Thermomonosporaceae</taxon>
        <taxon>Actinomadura</taxon>
    </lineage>
</organism>
<accession>A0ABW3CDC5</accession>
<dbReference type="Pfam" id="PF17829">
    <property type="entry name" value="GH115_C"/>
    <property type="match status" value="1"/>
</dbReference>
<dbReference type="Proteomes" id="UP001597083">
    <property type="component" value="Unassembled WGS sequence"/>
</dbReference>
<gene>
    <name evidence="3" type="ORF">ACFQ07_08820</name>
</gene>
<feature type="region of interest" description="Disordered" evidence="1">
    <location>
        <begin position="1"/>
        <end position="21"/>
    </location>
</feature>
<protein>
    <submittedName>
        <fullName evidence="3">Glycosyl hydrolase</fullName>
    </submittedName>
</protein>
<evidence type="ECO:0000313" key="4">
    <source>
        <dbReference type="Proteomes" id="UP001597083"/>
    </source>
</evidence>
<dbReference type="Gene3D" id="2.60.120.1620">
    <property type="match status" value="1"/>
</dbReference>
<evidence type="ECO:0000256" key="1">
    <source>
        <dbReference type="SAM" id="MobiDB-lite"/>
    </source>
</evidence>